<protein>
    <recommendedName>
        <fullName evidence="3">DUF4432 domain-containing protein</fullName>
    </recommendedName>
</protein>
<keyword evidence="2" id="KW-1185">Reference proteome</keyword>
<dbReference type="InterPro" id="IPR027839">
    <property type="entry name" value="DUF4432"/>
</dbReference>
<dbReference type="RefSeq" id="WP_051587931.1">
    <property type="nucleotide sequence ID" value="NZ_KK082175.1"/>
</dbReference>
<dbReference type="InterPro" id="IPR014718">
    <property type="entry name" value="GH-type_carb-bd"/>
</dbReference>
<evidence type="ECO:0000313" key="1">
    <source>
        <dbReference type="EMBL" id="EXX85995.1"/>
    </source>
</evidence>
<dbReference type="EMBL" id="JFHU01000204">
    <property type="protein sequence ID" value="EXX85995.1"/>
    <property type="molecule type" value="Genomic_DNA"/>
</dbReference>
<dbReference type="Pfam" id="PF14486">
    <property type="entry name" value="DUF4432"/>
    <property type="match status" value="1"/>
</dbReference>
<reference evidence="1 2" key="1">
    <citation type="submission" date="2014-02" db="EMBL/GenBank/DDBJ databases">
        <title>Genome sequence of Paenibacillus darwinianus reveals adaptive mechanisms for survival in Antarctic soils.</title>
        <authorList>
            <person name="Dsouza M."/>
            <person name="Taylor M.W."/>
            <person name="Turner S.J."/>
            <person name="Aislabie J."/>
        </authorList>
    </citation>
    <scope>NUCLEOTIDE SEQUENCE [LARGE SCALE GENOMIC DNA]</scope>
    <source>
        <strain evidence="1 2">CE1</strain>
    </source>
</reference>
<dbReference type="AlphaFoldDB" id="A0A9W5RZJ3"/>
<sequence length="380" mass="41559">MQLQTGRCALGELKDGERALLPHGGSVERRRFIDGKGGELTILAVDNGRLVITVLPERGMEIGEIRLDGELVSWNRDMKHLLHPDHVDLQERGGTGWLDGFYSAVASIGPELFGTPGEGWTLHGTSSYSPADPESVSVSFDVAGIVVAGRVVCRGYEGEPVFEKNVRMFARWNSTVMLREETTVNLSGSDQTLDDGHHIQLCGPYLHEGGRYVLPTAKRHMLLRDSAPPEEDPLRIPALRDGKRPIRCYQYVPEPVAGLEAVGEAAAYFPQLGNAADITAEMIVNDAFDTAAFVIRPLDCFPRSLIAKEIGESFMFSFQPCRTRPNRMSQKHADGEAFLLAPGAGSDTACLIGVTRDKMVIEELERMIVSGQTPGLDAET</sequence>
<proteinExistence type="predicted"/>
<organism evidence="1 2">
    <name type="scientific">Paenibacillus darwinianus</name>
    <dbReference type="NCBI Taxonomy" id="1380763"/>
    <lineage>
        <taxon>Bacteria</taxon>
        <taxon>Bacillati</taxon>
        <taxon>Bacillota</taxon>
        <taxon>Bacilli</taxon>
        <taxon>Bacillales</taxon>
        <taxon>Paenibacillaceae</taxon>
        <taxon>Paenibacillus</taxon>
    </lineage>
</organism>
<dbReference type="Gene3D" id="2.70.98.10">
    <property type="match status" value="1"/>
</dbReference>
<dbReference type="Proteomes" id="UP000053750">
    <property type="component" value="Unassembled WGS sequence"/>
</dbReference>
<dbReference type="GO" id="GO:0030246">
    <property type="term" value="F:carbohydrate binding"/>
    <property type="evidence" value="ECO:0007669"/>
    <property type="project" value="InterPro"/>
</dbReference>
<name>A0A9W5RZJ3_9BACL</name>
<accession>A0A9W5RZJ3</accession>
<evidence type="ECO:0008006" key="3">
    <source>
        <dbReference type="Google" id="ProtNLM"/>
    </source>
</evidence>
<dbReference type="OrthoDB" id="9791280at2"/>
<evidence type="ECO:0000313" key="2">
    <source>
        <dbReference type="Proteomes" id="UP000053750"/>
    </source>
</evidence>
<gene>
    <name evidence="1" type="ORF">BG53_07155</name>
</gene>
<comment type="caution">
    <text evidence="1">The sequence shown here is derived from an EMBL/GenBank/DDBJ whole genome shotgun (WGS) entry which is preliminary data.</text>
</comment>